<evidence type="ECO:0000313" key="6">
    <source>
        <dbReference type="Proteomes" id="UP000309061"/>
    </source>
</evidence>
<dbReference type="Proteomes" id="UP000309061">
    <property type="component" value="Chromosome"/>
</dbReference>
<feature type="repeat" description="TPR" evidence="1">
    <location>
        <begin position="216"/>
        <end position="249"/>
    </location>
</feature>
<reference evidence="5 6" key="1">
    <citation type="submission" date="2019-11" db="EMBL/GenBank/DDBJ databases">
        <title>The genome sequence of Methylocystis heyeri.</title>
        <authorList>
            <person name="Oshkin I.Y."/>
            <person name="Miroshnikov K."/>
            <person name="Dedysh S.N."/>
        </authorList>
    </citation>
    <scope>NUCLEOTIDE SEQUENCE [LARGE SCALE GENOMIC DNA]</scope>
    <source>
        <strain evidence="5 6">H2</strain>
    </source>
</reference>
<evidence type="ECO:0000256" key="3">
    <source>
        <dbReference type="SAM" id="MobiDB-lite"/>
    </source>
</evidence>
<feature type="region of interest" description="Disordered" evidence="3">
    <location>
        <begin position="72"/>
        <end position="106"/>
    </location>
</feature>
<dbReference type="AlphaFoldDB" id="A0A6B8KBP9"/>
<evidence type="ECO:0000256" key="1">
    <source>
        <dbReference type="PROSITE-ProRule" id="PRU00339"/>
    </source>
</evidence>
<dbReference type="SUPFAM" id="SSF48452">
    <property type="entry name" value="TPR-like"/>
    <property type="match status" value="1"/>
</dbReference>
<dbReference type="EMBL" id="CP046052">
    <property type="protein sequence ID" value="QGM44461.1"/>
    <property type="molecule type" value="Genomic_DNA"/>
</dbReference>
<dbReference type="InterPro" id="IPR019734">
    <property type="entry name" value="TPR_rpt"/>
</dbReference>
<feature type="coiled-coil region" evidence="2">
    <location>
        <begin position="110"/>
        <end position="137"/>
    </location>
</feature>
<proteinExistence type="predicted"/>
<evidence type="ECO:0000313" key="5">
    <source>
        <dbReference type="EMBL" id="QGM44461.1"/>
    </source>
</evidence>
<keyword evidence="1" id="KW-0802">TPR repeat</keyword>
<dbReference type="Gene3D" id="1.25.40.10">
    <property type="entry name" value="Tetratricopeptide repeat domain"/>
    <property type="match status" value="1"/>
</dbReference>
<feature type="chain" id="PRO_5025558832" evidence="4">
    <location>
        <begin position="25"/>
        <end position="268"/>
    </location>
</feature>
<dbReference type="PROSITE" id="PS50005">
    <property type="entry name" value="TPR"/>
    <property type="match status" value="1"/>
</dbReference>
<evidence type="ECO:0000256" key="2">
    <source>
        <dbReference type="SAM" id="Coils"/>
    </source>
</evidence>
<evidence type="ECO:0000256" key="4">
    <source>
        <dbReference type="SAM" id="SignalP"/>
    </source>
</evidence>
<keyword evidence="4" id="KW-0732">Signal</keyword>
<dbReference type="InterPro" id="IPR011990">
    <property type="entry name" value="TPR-like_helical_dom_sf"/>
</dbReference>
<protein>
    <submittedName>
        <fullName evidence="5">Uncharacterized protein</fullName>
    </submittedName>
</protein>
<sequence length="268" mass="28708">MELRRLIRILASALSLACASAPWAAPRAQPADAAGSGDGSGPGQFIEIPGVGRIQMPPGVFQPRGLDQFGDEEEAEPWMRPPQGKTPKALSKPAAPQKPAVRKTPEQARAEALNALLARLKDASDEAEAQAVAARIATLFAVTPSDTIALLSSRAAAAEMVNAQPVAEALLDHIVLLDPSWSEGFVRRSRSRAARGDTDGAVADLQTAIRLEPRRFDALAAIGGLKEEAGDKKGALDAYRRALALDPRQETWRKAEERLRFEVEGRDI</sequence>
<dbReference type="RefSeq" id="WP_136494763.1">
    <property type="nucleotide sequence ID" value="NZ_CP046052.1"/>
</dbReference>
<keyword evidence="6" id="KW-1185">Reference proteome</keyword>
<dbReference type="SMART" id="SM00028">
    <property type="entry name" value="TPR"/>
    <property type="match status" value="2"/>
</dbReference>
<name>A0A6B8KBP9_9HYPH</name>
<dbReference type="KEGG" id="mhey:H2LOC_001405"/>
<keyword evidence="2" id="KW-0175">Coiled coil</keyword>
<gene>
    <name evidence="5" type="ORF">H2LOC_001405</name>
</gene>
<feature type="signal peptide" evidence="4">
    <location>
        <begin position="1"/>
        <end position="24"/>
    </location>
</feature>
<organism evidence="5 6">
    <name type="scientific">Methylocystis heyeri</name>
    <dbReference type="NCBI Taxonomy" id="391905"/>
    <lineage>
        <taxon>Bacteria</taxon>
        <taxon>Pseudomonadati</taxon>
        <taxon>Pseudomonadota</taxon>
        <taxon>Alphaproteobacteria</taxon>
        <taxon>Hyphomicrobiales</taxon>
        <taxon>Methylocystaceae</taxon>
        <taxon>Methylocystis</taxon>
    </lineage>
</organism>
<accession>A0A6B8KBP9</accession>
<dbReference type="OrthoDB" id="9815010at2"/>